<protein>
    <recommendedName>
        <fullName evidence="3">Transcriptional regulator</fullName>
    </recommendedName>
</protein>
<dbReference type="PANTHER" id="PTHR40455">
    <property type="entry name" value="ANTITOXIN HIGA"/>
    <property type="match status" value="1"/>
</dbReference>
<dbReference type="AlphaFoldDB" id="A0A9Q3U9X1"/>
<dbReference type="GO" id="GO:0001046">
    <property type="term" value="F:core promoter sequence-specific DNA binding"/>
    <property type="evidence" value="ECO:0007669"/>
    <property type="project" value="TreeGrafter"/>
</dbReference>
<dbReference type="PANTHER" id="PTHR40455:SF1">
    <property type="entry name" value="ANTITOXIN HIGA"/>
    <property type="match status" value="1"/>
</dbReference>
<name>A0A9Q3U9X1_VIBPH</name>
<sequence>MTSISEINKLNLFIKQHSKQLLGFSLPIQSEQDYQLANSYLFNRENEQSPGDNLDLILFYINKWEVENYIKLPEMKGIQLLKYLMEQNNLRNHDLPEIGSSSYVSKVLRGENDLQIKHIQGLSKKFGLPKAAFLE</sequence>
<accession>A0A9Q3U9X1</accession>
<evidence type="ECO:0000313" key="2">
    <source>
        <dbReference type="Proteomes" id="UP000726777"/>
    </source>
</evidence>
<organism evidence="1 2">
    <name type="scientific">Vibrio parahaemolyticus</name>
    <dbReference type="NCBI Taxonomy" id="670"/>
    <lineage>
        <taxon>Bacteria</taxon>
        <taxon>Pseudomonadati</taxon>
        <taxon>Pseudomonadota</taxon>
        <taxon>Gammaproteobacteria</taxon>
        <taxon>Vibrionales</taxon>
        <taxon>Vibrionaceae</taxon>
        <taxon>Vibrio</taxon>
    </lineage>
</organism>
<dbReference type="RefSeq" id="WP_228085529.1">
    <property type="nucleotide sequence ID" value="NZ_JACVHL010000002.1"/>
</dbReference>
<gene>
    <name evidence="1" type="ORF">IB292_02275</name>
</gene>
<dbReference type="InterPro" id="IPR039060">
    <property type="entry name" value="Antitox_HigA"/>
</dbReference>
<reference evidence="1" key="1">
    <citation type="submission" date="2020-09" db="EMBL/GenBank/DDBJ databases">
        <title>Genome sequence of Vibrio parahaemolyticus isolates.</title>
        <authorList>
            <person name="Hammerl J.A."/>
            <person name="Strauch E."/>
        </authorList>
    </citation>
    <scope>NUCLEOTIDE SEQUENCE</scope>
    <source>
        <strain evidence="1">17-VB00146</strain>
    </source>
</reference>
<proteinExistence type="predicted"/>
<evidence type="ECO:0000313" key="1">
    <source>
        <dbReference type="EMBL" id="MCC3803855.1"/>
    </source>
</evidence>
<evidence type="ECO:0008006" key="3">
    <source>
        <dbReference type="Google" id="ProtNLM"/>
    </source>
</evidence>
<dbReference type="GO" id="GO:0006355">
    <property type="term" value="P:regulation of DNA-templated transcription"/>
    <property type="evidence" value="ECO:0007669"/>
    <property type="project" value="InterPro"/>
</dbReference>
<dbReference type="Proteomes" id="UP000726777">
    <property type="component" value="Unassembled WGS sequence"/>
</dbReference>
<dbReference type="EMBL" id="JACVHL010000002">
    <property type="protein sequence ID" value="MCC3803855.1"/>
    <property type="molecule type" value="Genomic_DNA"/>
</dbReference>
<comment type="caution">
    <text evidence="1">The sequence shown here is derived from an EMBL/GenBank/DDBJ whole genome shotgun (WGS) entry which is preliminary data.</text>
</comment>